<dbReference type="EMBL" id="UYYB01107190">
    <property type="protein sequence ID" value="VDM80042.1"/>
    <property type="molecule type" value="Genomic_DNA"/>
</dbReference>
<dbReference type="AlphaFoldDB" id="A0A3P7LLN4"/>
<keyword evidence="2" id="KW-1185">Reference proteome</keyword>
<gene>
    <name evidence="1" type="ORF">SVUK_LOCUS15040</name>
</gene>
<evidence type="ECO:0000313" key="1">
    <source>
        <dbReference type="EMBL" id="VDM80042.1"/>
    </source>
</evidence>
<accession>A0A3P7LLN4</accession>
<dbReference type="Proteomes" id="UP000270094">
    <property type="component" value="Unassembled WGS sequence"/>
</dbReference>
<protein>
    <submittedName>
        <fullName evidence="1">Uncharacterized protein</fullName>
    </submittedName>
</protein>
<proteinExistence type="predicted"/>
<name>A0A3P7LLN4_STRVU</name>
<reference evidence="1 2" key="1">
    <citation type="submission" date="2018-11" db="EMBL/GenBank/DDBJ databases">
        <authorList>
            <consortium name="Pathogen Informatics"/>
        </authorList>
    </citation>
    <scope>NUCLEOTIDE SEQUENCE [LARGE SCALE GENOMIC DNA]</scope>
</reference>
<evidence type="ECO:0000313" key="2">
    <source>
        <dbReference type="Proteomes" id="UP000270094"/>
    </source>
</evidence>
<organism evidence="1 2">
    <name type="scientific">Strongylus vulgaris</name>
    <name type="common">Blood worm</name>
    <dbReference type="NCBI Taxonomy" id="40348"/>
    <lineage>
        <taxon>Eukaryota</taxon>
        <taxon>Metazoa</taxon>
        <taxon>Ecdysozoa</taxon>
        <taxon>Nematoda</taxon>
        <taxon>Chromadorea</taxon>
        <taxon>Rhabditida</taxon>
        <taxon>Rhabditina</taxon>
        <taxon>Rhabditomorpha</taxon>
        <taxon>Strongyloidea</taxon>
        <taxon>Strongylidae</taxon>
        <taxon>Strongylus</taxon>
    </lineage>
</organism>
<sequence>MQNAMIGIRFYYSEGLKNCLDSFLASKDERFFRDGIHKLPELVSIDAERFDWNTLQFRTGHQKLALSMQNALIGIRFNLEQDIKNWLDSLLSSKDERFLPRRNP</sequence>
<dbReference type="OrthoDB" id="6437521at2759"/>